<sequence>MATTFTDSPQDGRIDEAGPNHTLHLLTTASTPATPGPSTPTASSLPLSPLEKLEKITIKDHENDIVPPLRPMSTPFPEADMVEGDIQCSQRSNDADGLGLDNTALSIPAASSNATFRQLPGEIHECILDHIFGVRASTSSKNSTAGGSKALRRWGTALRHSRRREVAQLSLVTSKWRELIQERLYRHLKIKGTKESVDQASYWFHEHPNLCSYVKHIEIWFPVFQQKNPAFDRTHRTPSPDRSALIRSLALADNTNTNVTYQSPSNNCSLYEVFLFVRLTFATACILTLEGGDRKKPPMVRHFSKNTTSLPVLPQVRTLVCKGQWNLIRENGDFQNIAAALPSLQEWHGSYARPKSKAYISMSTIVPNLPQFLTHLNICIEADYRREAVSPLFVKKVKAKAHLCAGLAKALPTLEHLAFTGRICGCFFDQGARLSDPRESRLKSIDLIVKNVCRPTFIWNDGSGITDMSFILAFESLVLAGVKSLERLKALDYLRIRFLDLVQIPLVQTNEFRFPSPSLNPYFQLKNNQCTGIWSDTILNELAHTRPRASFLDRAEYLGDIGFKDGQLLAPSTFSKTKPLSIKVSSYSSLNSGITIS</sequence>
<gene>
    <name evidence="2" type="ORF">LARI1_G002075</name>
</gene>
<organism evidence="2 3">
    <name type="scientific">Lachnellula arida</name>
    <dbReference type="NCBI Taxonomy" id="1316785"/>
    <lineage>
        <taxon>Eukaryota</taxon>
        <taxon>Fungi</taxon>
        <taxon>Dikarya</taxon>
        <taxon>Ascomycota</taxon>
        <taxon>Pezizomycotina</taxon>
        <taxon>Leotiomycetes</taxon>
        <taxon>Helotiales</taxon>
        <taxon>Lachnaceae</taxon>
        <taxon>Lachnellula</taxon>
    </lineage>
</organism>
<evidence type="ECO:0000256" key="1">
    <source>
        <dbReference type="SAM" id="MobiDB-lite"/>
    </source>
</evidence>
<evidence type="ECO:0000313" key="2">
    <source>
        <dbReference type="EMBL" id="TVY19506.1"/>
    </source>
</evidence>
<keyword evidence="3" id="KW-1185">Reference proteome</keyword>
<dbReference type="AlphaFoldDB" id="A0A8T9BJF5"/>
<dbReference type="Proteomes" id="UP000469559">
    <property type="component" value="Unassembled WGS sequence"/>
</dbReference>
<accession>A0A8T9BJF5</accession>
<dbReference type="OrthoDB" id="5281682at2759"/>
<proteinExistence type="predicted"/>
<evidence type="ECO:0000313" key="3">
    <source>
        <dbReference type="Proteomes" id="UP000469559"/>
    </source>
</evidence>
<comment type="caution">
    <text evidence="2">The sequence shown here is derived from an EMBL/GenBank/DDBJ whole genome shotgun (WGS) entry which is preliminary data.</text>
</comment>
<protein>
    <submittedName>
        <fullName evidence="2">Uncharacterized protein</fullName>
    </submittedName>
</protein>
<dbReference type="EMBL" id="QGMF01000103">
    <property type="protein sequence ID" value="TVY19506.1"/>
    <property type="molecule type" value="Genomic_DNA"/>
</dbReference>
<feature type="region of interest" description="Disordered" evidence="1">
    <location>
        <begin position="1"/>
        <end position="47"/>
    </location>
</feature>
<reference evidence="2 3" key="1">
    <citation type="submission" date="2018-05" db="EMBL/GenBank/DDBJ databases">
        <title>Whole genome sequencing for identification of molecular markers to develop diagnostic detection tools for the regulated plant pathogen Lachnellula willkommii.</title>
        <authorList>
            <person name="Giroux E."/>
            <person name="Bilodeau G."/>
        </authorList>
    </citation>
    <scope>NUCLEOTIDE SEQUENCE [LARGE SCALE GENOMIC DNA]</scope>
    <source>
        <strain evidence="2 3">CBS 203.66</strain>
    </source>
</reference>
<feature type="compositionally biased region" description="Low complexity" evidence="1">
    <location>
        <begin position="22"/>
        <end position="33"/>
    </location>
</feature>
<name>A0A8T9BJF5_9HELO</name>